<dbReference type="Proteomes" id="UP001281147">
    <property type="component" value="Unassembled WGS sequence"/>
</dbReference>
<protein>
    <submittedName>
        <fullName evidence="1">Uncharacterized protein</fullName>
    </submittedName>
</protein>
<evidence type="ECO:0000313" key="1">
    <source>
        <dbReference type="EMBL" id="KAK3691794.1"/>
    </source>
</evidence>
<keyword evidence="2" id="KW-1185">Reference proteome</keyword>
<gene>
    <name evidence="1" type="ORF">LTR37_018393</name>
</gene>
<evidence type="ECO:0000313" key="2">
    <source>
        <dbReference type="Proteomes" id="UP001281147"/>
    </source>
</evidence>
<accession>A0ACC3MI39</accession>
<reference evidence="1" key="1">
    <citation type="submission" date="2023-07" db="EMBL/GenBank/DDBJ databases">
        <title>Black Yeasts Isolated from many extreme environments.</title>
        <authorList>
            <person name="Coleine C."/>
            <person name="Stajich J.E."/>
            <person name="Selbmann L."/>
        </authorList>
    </citation>
    <scope>NUCLEOTIDE SEQUENCE</scope>
    <source>
        <strain evidence="1">CCFEE 5714</strain>
    </source>
</reference>
<organism evidence="1 2">
    <name type="scientific">Vermiconidia calcicola</name>
    <dbReference type="NCBI Taxonomy" id="1690605"/>
    <lineage>
        <taxon>Eukaryota</taxon>
        <taxon>Fungi</taxon>
        <taxon>Dikarya</taxon>
        <taxon>Ascomycota</taxon>
        <taxon>Pezizomycotina</taxon>
        <taxon>Dothideomycetes</taxon>
        <taxon>Dothideomycetidae</taxon>
        <taxon>Mycosphaerellales</taxon>
        <taxon>Extremaceae</taxon>
        <taxon>Vermiconidia</taxon>
    </lineage>
</organism>
<sequence length="81" mass="7987">MPSQSMSTAPSASPPPSSFIPSPKVPTNSAQPPTSVSSVPGDGPSASETAAVPPVSTGAANGKGDRQLWLLAIPAILAFFA</sequence>
<comment type="caution">
    <text evidence="1">The sequence shown here is derived from an EMBL/GenBank/DDBJ whole genome shotgun (WGS) entry which is preliminary data.</text>
</comment>
<proteinExistence type="predicted"/>
<dbReference type="EMBL" id="JAUTXU010000256">
    <property type="protein sequence ID" value="KAK3691794.1"/>
    <property type="molecule type" value="Genomic_DNA"/>
</dbReference>
<name>A0ACC3MI39_9PEZI</name>